<reference evidence="3" key="1">
    <citation type="journal article" date="2023" name="Microorganisms">
        <title>Genomic Characterization of Arcobacter butzleri Strains Isolated from Various Sources in Lithuania.</title>
        <authorList>
            <person name="Uljanovas D."/>
            <person name="Golz G."/>
            <person name="Fleischmann S."/>
            <person name="Kudirkiene E."/>
            <person name="Kasetiene N."/>
            <person name="Grineviciene A."/>
            <person name="Tamuleviciene E."/>
            <person name="Aksomaitiene J."/>
            <person name="Alter T."/>
            <person name="Malakauskas M."/>
        </authorList>
    </citation>
    <scope>NUCLEOTIDE SEQUENCE</scope>
    <source>
        <strain evidence="3">H19</strain>
    </source>
</reference>
<dbReference type="AlphaFoldDB" id="A0AAP4PYF8"/>
<name>A0AAP4PYF8_9BACT</name>
<evidence type="ECO:0000313" key="4">
    <source>
        <dbReference type="Proteomes" id="UP001171508"/>
    </source>
</evidence>
<keyword evidence="2" id="KW-0812">Transmembrane</keyword>
<accession>A0AAP4PYF8</accession>
<dbReference type="EMBL" id="JAQJJM010000011">
    <property type="protein sequence ID" value="MDN5132137.1"/>
    <property type="molecule type" value="Genomic_DNA"/>
</dbReference>
<reference evidence="3" key="2">
    <citation type="submission" date="2023-01" db="EMBL/GenBank/DDBJ databases">
        <authorList>
            <person name="Uljanovas D."/>
        </authorList>
    </citation>
    <scope>NUCLEOTIDE SEQUENCE</scope>
    <source>
        <strain evidence="3">H19</strain>
    </source>
</reference>
<comment type="caution">
    <text evidence="3">The sequence shown here is derived from an EMBL/GenBank/DDBJ whole genome shotgun (WGS) entry which is preliminary data.</text>
</comment>
<organism evidence="3 4">
    <name type="scientific">Aliarcobacter butzleri</name>
    <dbReference type="NCBI Taxonomy" id="28197"/>
    <lineage>
        <taxon>Bacteria</taxon>
        <taxon>Pseudomonadati</taxon>
        <taxon>Campylobacterota</taxon>
        <taxon>Epsilonproteobacteria</taxon>
        <taxon>Campylobacterales</taxon>
        <taxon>Arcobacteraceae</taxon>
        <taxon>Aliarcobacter</taxon>
    </lineage>
</organism>
<proteinExistence type="predicted"/>
<gene>
    <name evidence="3" type="ORF">PJV92_05315</name>
</gene>
<dbReference type="Proteomes" id="UP001171508">
    <property type="component" value="Unassembled WGS sequence"/>
</dbReference>
<keyword evidence="2" id="KW-0472">Membrane</keyword>
<evidence type="ECO:0000256" key="1">
    <source>
        <dbReference type="SAM" id="MobiDB-lite"/>
    </source>
</evidence>
<feature type="compositionally biased region" description="Acidic residues" evidence="1">
    <location>
        <begin position="1"/>
        <end position="13"/>
    </location>
</feature>
<evidence type="ECO:0000313" key="3">
    <source>
        <dbReference type="EMBL" id="MDN5132137.1"/>
    </source>
</evidence>
<feature type="transmembrane region" description="Helical" evidence="2">
    <location>
        <begin position="140"/>
        <end position="163"/>
    </location>
</feature>
<feature type="region of interest" description="Disordered" evidence="1">
    <location>
        <begin position="1"/>
        <end position="41"/>
    </location>
</feature>
<evidence type="ECO:0000256" key="2">
    <source>
        <dbReference type="SAM" id="Phobius"/>
    </source>
</evidence>
<feature type="compositionally biased region" description="Basic and acidic residues" evidence="1">
    <location>
        <begin position="23"/>
        <end position="39"/>
    </location>
</feature>
<keyword evidence="2" id="KW-1133">Transmembrane helix</keyword>
<dbReference type="RefSeq" id="WP_301344036.1">
    <property type="nucleotide sequence ID" value="NZ_JAPZCV010000004.1"/>
</dbReference>
<protein>
    <submittedName>
        <fullName evidence="3">Uncharacterized protein</fullName>
    </submittedName>
</protein>
<sequence length="201" mass="23105">MGEDDYLEDDNEEFSPPPPSEDVEVKSEKKEESKKEEPKPQLAIGIENIQDLLFSFQFAAAKLEEASKKIKEEPKKDDLNFKELFENQKNDLKKEIEDSILKIKIPKVEKVDEEIINNLAYELSNFSDDLKEIKKSKKTMILISIILSSFIIGGLSFATGMMWQKNSFLSDYVAFKKTTNQFSKLKDGRILIIPFNQTQGN</sequence>